<reference evidence="3 4" key="1">
    <citation type="submission" date="2024-09" db="EMBL/GenBank/DDBJ databases">
        <authorList>
            <person name="Sun Q."/>
            <person name="Mori K."/>
        </authorList>
    </citation>
    <scope>NUCLEOTIDE SEQUENCE [LARGE SCALE GENOMIC DNA]</scope>
    <source>
        <strain evidence="3 4">TBRC 7907</strain>
    </source>
</reference>
<comment type="caution">
    <text evidence="3">The sequence shown here is derived from an EMBL/GenBank/DDBJ whole genome shotgun (WGS) entry which is preliminary data.</text>
</comment>
<dbReference type="EMBL" id="JBHLZU010000006">
    <property type="protein sequence ID" value="MFB9903829.1"/>
    <property type="molecule type" value="Genomic_DNA"/>
</dbReference>
<feature type="chain" id="PRO_5045415776" evidence="1">
    <location>
        <begin position="28"/>
        <end position="272"/>
    </location>
</feature>
<dbReference type="PANTHER" id="PTHR46211:SF1">
    <property type="entry name" value="GLYCEROPHOSPHODIESTER PHOSPHODIESTERASE, CYTOPLASMIC"/>
    <property type="match status" value="1"/>
</dbReference>
<dbReference type="RefSeq" id="WP_377850987.1">
    <property type="nucleotide sequence ID" value="NZ_JBHLZU010000006.1"/>
</dbReference>
<organism evidence="3 4">
    <name type="scientific">Allokutzneria oryzae</name>
    <dbReference type="NCBI Taxonomy" id="1378989"/>
    <lineage>
        <taxon>Bacteria</taxon>
        <taxon>Bacillati</taxon>
        <taxon>Actinomycetota</taxon>
        <taxon>Actinomycetes</taxon>
        <taxon>Pseudonocardiales</taxon>
        <taxon>Pseudonocardiaceae</taxon>
        <taxon>Allokutzneria</taxon>
    </lineage>
</organism>
<dbReference type="InterPro" id="IPR030395">
    <property type="entry name" value="GP_PDE_dom"/>
</dbReference>
<evidence type="ECO:0000259" key="2">
    <source>
        <dbReference type="PROSITE" id="PS51704"/>
    </source>
</evidence>
<keyword evidence="4" id="KW-1185">Reference proteome</keyword>
<feature type="signal peptide" evidence="1">
    <location>
        <begin position="1"/>
        <end position="27"/>
    </location>
</feature>
<accession>A0ABV5ZUU8</accession>
<dbReference type="Pfam" id="PF03009">
    <property type="entry name" value="GDPD"/>
    <property type="match status" value="1"/>
</dbReference>
<evidence type="ECO:0000313" key="3">
    <source>
        <dbReference type="EMBL" id="MFB9903829.1"/>
    </source>
</evidence>
<dbReference type="PANTHER" id="PTHR46211">
    <property type="entry name" value="GLYCEROPHOSPHORYL DIESTER PHOSPHODIESTERASE"/>
    <property type="match status" value="1"/>
</dbReference>
<sequence length="272" mass="29816">MLRRTALVAVVAAMLGAPSITVTPAEAAPKVTNIAHRGASHDAPENTLAAMRLAVKARADLVETDVQRTKDGHLVLVHDTTLARTTDVEQVFPDRAPWKISEFTLAEIKRLDAGSWKDPKYRGERVPTLRELLATLAGTRVGLLLEAKAPELYPGIEHAIAEQLGRASAWRGRVRVQSFNWEWIKTYRGLAPKAVLGVLGTPEVGELAEIARYSNQVNPPHASATAEYIAAVHKHGMEVNVWTVDTPDLMRTLISREVDGIITNRPDVLRAL</sequence>
<dbReference type="Gene3D" id="3.20.20.190">
    <property type="entry name" value="Phosphatidylinositol (PI) phosphodiesterase"/>
    <property type="match status" value="1"/>
</dbReference>
<dbReference type="Proteomes" id="UP001589693">
    <property type="component" value="Unassembled WGS sequence"/>
</dbReference>
<evidence type="ECO:0000256" key="1">
    <source>
        <dbReference type="SAM" id="SignalP"/>
    </source>
</evidence>
<dbReference type="InterPro" id="IPR017946">
    <property type="entry name" value="PLC-like_Pdiesterase_TIM-brl"/>
</dbReference>
<feature type="domain" description="GP-PDE" evidence="2">
    <location>
        <begin position="31"/>
        <end position="272"/>
    </location>
</feature>
<gene>
    <name evidence="3" type="ORF">ACFFQA_07755</name>
</gene>
<dbReference type="SUPFAM" id="SSF51695">
    <property type="entry name" value="PLC-like phosphodiesterases"/>
    <property type="match status" value="1"/>
</dbReference>
<evidence type="ECO:0000313" key="4">
    <source>
        <dbReference type="Proteomes" id="UP001589693"/>
    </source>
</evidence>
<name>A0ABV5ZUU8_9PSEU</name>
<keyword evidence="1" id="KW-0732">Signal</keyword>
<protein>
    <submittedName>
        <fullName evidence="3">Glycerophosphodiester phosphodiesterase</fullName>
    </submittedName>
</protein>
<dbReference type="PROSITE" id="PS51704">
    <property type="entry name" value="GP_PDE"/>
    <property type="match status" value="1"/>
</dbReference>
<proteinExistence type="predicted"/>